<dbReference type="RefSeq" id="WP_344830566.1">
    <property type="nucleotide sequence ID" value="NZ_BAAAUV010000009.1"/>
</dbReference>
<evidence type="ECO:0000256" key="3">
    <source>
        <dbReference type="ARBA" id="ARBA00022553"/>
    </source>
</evidence>
<feature type="compositionally biased region" description="Basic and acidic residues" evidence="8">
    <location>
        <begin position="697"/>
        <end position="707"/>
    </location>
</feature>
<keyword evidence="7 9" id="KW-1133">Transmembrane helix</keyword>
<feature type="transmembrane region" description="Helical" evidence="9">
    <location>
        <begin position="12"/>
        <end position="36"/>
    </location>
</feature>
<evidence type="ECO:0000256" key="8">
    <source>
        <dbReference type="SAM" id="MobiDB-lite"/>
    </source>
</evidence>
<sequence>MRRSRSQPIRSAIVSLVTVPIVALVLLWSLTAFGTYDNGIELAHAQKTNTHLVRPTQALIKALQYERRLSLASIAGPGNVEATRLADARERTDGARDVYIRDTADKDLLSTLSPALKEKAARFSTDLGGLGPVRTLAGARKRQDVFEAYNRLIADGYTIFRTVSSPTAGMKADIDVLVSLGQARESTSRIDAIVAGKLAFEGRPMRLAPWDREQIARSAGTRDFLYDDSLEQLTRGDHERYTLLRKSDDFRTLVELENRIISGGVVDQGAWDTVALSVNNHQLDLESQAVDGIAERAQSDAGGVLLKLALGTLFGLIAVIVSIVVAWRVARRLIRESRALADTVGGFTRDQLPVLAALVRKGEKVEDPGDPGVHFSVTEIERIFRSFVSARSAVLEAAHHEAQTMKGVSEVFVNLSSRQQALLHRQLTLLDQMERDADDPEELERLFQLDHLATRMRRHAEGLVILSGKSPGRGWRQPVPLMDVVRGAASEVEDYARVRVAPMPRKALMGPAVADVIHLLADLIENAVQYSPPDTPIEVSGQGVASGYVLEIEDRGLGLPPESFEELNARLAAPPEFNLNDSARLGLFVVARLARRHGIKVQLRPSPYGGTTAVVFLPQGLVAADLPESAPAPEPAVAPAPALVEVASGRTAGGPQPALRPAEAAPTGETHLDLPKRRRKPAPPTGTTQPTPIVGDSPDRSPEDLRLRMSAMQKGWQRGRIESASESEENP</sequence>
<evidence type="ECO:0000256" key="1">
    <source>
        <dbReference type="ARBA" id="ARBA00000085"/>
    </source>
</evidence>
<dbReference type="InterPro" id="IPR036890">
    <property type="entry name" value="HATPase_C_sf"/>
</dbReference>
<evidence type="ECO:0000256" key="9">
    <source>
        <dbReference type="SAM" id="Phobius"/>
    </source>
</evidence>
<dbReference type="PROSITE" id="PS50109">
    <property type="entry name" value="HIS_KIN"/>
    <property type="match status" value="1"/>
</dbReference>
<keyword evidence="6" id="KW-0418">Kinase</keyword>
<dbReference type="PANTHER" id="PTHR45436:SF5">
    <property type="entry name" value="SENSOR HISTIDINE KINASE TRCS"/>
    <property type="match status" value="1"/>
</dbReference>
<gene>
    <name evidence="11" type="ORF">GCM10010468_40790</name>
</gene>
<dbReference type="InterPro" id="IPR005467">
    <property type="entry name" value="His_kinase_dom"/>
</dbReference>
<dbReference type="EC" id="2.7.13.3" evidence="2"/>
<comment type="caution">
    <text evidence="11">The sequence shown here is derived from an EMBL/GenBank/DDBJ whole genome shotgun (WGS) entry which is preliminary data.</text>
</comment>
<evidence type="ECO:0000256" key="5">
    <source>
        <dbReference type="ARBA" id="ARBA00022692"/>
    </source>
</evidence>
<evidence type="ECO:0000313" key="11">
    <source>
        <dbReference type="EMBL" id="GAA3217743.1"/>
    </source>
</evidence>
<feature type="domain" description="Histidine kinase" evidence="10">
    <location>
        <begin position="516"/>
        <end position="621"/>
    </location>
</feature>
<comment type="catalytic activity">
    <reaction evidence="1">
        <text>ATP + protein L-histidine = ADP + protein N-phospho-L-histidine.</text>
        <dbReference type="EC" id="2.7.13.3"/>
    </reaction>
</comment>
<proteinExistence type="predicted"/>
<feature type="region of interest" description="Disordered" evidence="8">
    <location>
        <begin position="649"/>
        <end position="731"/>
    </location>
</feature>
<organism evidence="11 12">
    <name type="scientific">Actinocorallia longicatena</name>
    <dbReference type="NCBI Taxonomy" id="111803"/>
    <lineage>
        <taxon>Bacteria</taxon>
        <taxon>Bacillati</taxon>
        <taxon>Actinomycetota</taxon>
        <taxon>Actinomycetes</taxon>
        <taxon>Streptosporangiales</taxon>
        <taxon>Thermomonosporaceae</taxon>
        <taxon>Actinocorallia</taxon>
    </lineage>
</organism>
<evidence type="ECO:0000256" key="6">
    <source>
        <dbReference type="ARBA" id="ARBA00022777"/>
    </source>
</evidence>
<keyword evidence="5 9" id="KW-0812">Transmembrane</keyword>
<dbReference type="Proteomes" id="UP001501237">
    <property type="component" value="Unassembled WGS sequence"/>
</dbReference>
<evidence type="ECO:0000256" key="4">
    <source>
        <dbReference type="ARBA" id="ARBA00022679"/>
    </source>
</evidence>
<keyword evidence="9" id="KW-0472">Membrane</keyword>
<accession>A0ABP6QF76</accession>
<protein>
    <recommendedName>
        <fullName evidence="2">histidine kinase</fullName>
        <ecNumber evidence="2">2.7.13.3</ecNumber>
    </recommendedName>
</protein>
<keyword evidence="3" id="KW-0597">Phosphoprotein</keyword>
<evidence type="ECO:0000259" key="10">
    <source>
        <dbReference type="PROSITE" id="PS50109"/>
    </source>
</evidence>
<dbReference type="InterPro" id="IPR013587">
    <property type="entry name" value="Nitrate/nitrite_sensing"/>
</dbReference>
<evidence type="ECO:0000313" key="12">
    <source>
        <dbReference type="Proteomes" id="UP001501237"/>
    </source>
</evidence>
<evidence type="ECO:0000256" key="7">
    <source>
        <dbReference type="ARBA" id="ARBA00022989"/>
    </source>
</evidence>
<keyword evidence="12" id="KW-1185">Reference proteome</keyword>
<dbReference type="InterPro" id="IPR050428">
    <property type="entry name" value="TCS_sensor_his_kinase"/>
</dbReference>
<dbReference type="SUPFAM" id="SSF55874">
    <property type="entry name" value="ATPase domain of HSP90 chaperone/DNA topoisomerase II/histidine kinase"/>
    <property type="match status" value="1"/>
</dbReference>
<keyword evidence="4" id="KW-0808">Transferase</keyword>
<feature type="transmembrane region" description="Helical" evidence="9">
    <location>
        <begin position="308"/>
        <end position="330"/>
    </location>
</feature>
<evidence type="ECO:0000256" key="2">
    <source>
        <dbReference type="ARBA" id="ARBA00012438"/>
    </source>
</evidence>
<name>A0ABP6QF76_9ACTN</name>
<dbReference type="PANTHER" id="PTHR45436">
    <property type="entry name" value="SENSOR HISTIDINE KINASE YKOH"/>
    <property type="match status" value="1"/>
</dbReference>
<dbReference type="Pfam" id="PF02518">
    <property type="entry name" value="HATPase_c"/>
    <property type="match status" value="1"/>
</dbReference>
<dbReference type="Pfam" id="PF08376">
    <property type="entry name" value="NIT"/>
    <property type="match status" value="1"/>
</dbReference>
<dbReference type="EMBL" id="BAAAUV010000009">
    <property type="protein sequence ID" value="GAA3217743.1"/>
    <property type="molecule type" value="Genomic_DNA"/>
</dbReference>
<dbReference type="InterPro" id="IPR003594">
    <property type="entry name" value="HATPase_dom"/>
</dbReference>
<dbReference type="SMART" id="SM00387">
    <property type="entry name" value="HATPase_c"/>
    <property type="match status" value="1"/>
</dbReference>
<dbReference type="Gene3D" id="3.30.565.10">
    <property type="entry name" value="Histidine kinase-like ATPase, C-terminal domain"/>
    <property type="match status" value="1"/>
</dbReference>
<reference evidence="12" key="1">
    <citation type="journal article" date="2019" name="Int. J. Syst. Evol. Microbiol.">
        <title>The Global Catalogue of Microorganisms (GCM) 10K type strain sequencing project: providing services to taxonomists for standard genome sequencing and annotation.</title>
        <authorList>
            <consortium name="The Broad Institute Genomics Platform"/>
            <consortium name="The Broad Institute Genome Sequencing Center for Infectious Disease"/>
            <person name="Wu L."/>
            <person name="Ma J."/>
        </authorList>
    </citation>
    <scope>NUCLEOTIDE SEQUENCE [LARGE SCALE GENOMIC DNA]</scope>
    <source>
        <strain evidence="12">JCM 9377</strain>
    </source>
</reference>